<gene>
    <name evidence="7" type="ORF">GY4MC1_1987</name>
</gene>
<dbReference type="InterPro" id="IPR036388">
    <property type="entry name" value="WH-like_DNA-bd_sf"/>
</dbReference>
<evidence type="ECO:0000256" key="4">
    <source>
        <dbReference type="ARBA" id="ARBA00023163"/>
    </source>
</evidence>
<dbReference type="Pfam" id="PF08281">
    <property type="entry name" value="Sigma70_r4_2"/>
    <property type="match status" value="1"/>
</dbReference>
<dbReference type="SUPFAM" id="SSF88659">
    <property type="entry name" value="Sigma3 and sigma4 domains of RNA polymerase sigma factors"/>
    <property type="match status" value="1"/>
</dbReference>
<accession>A0A7U3YFC4</accession>
<protein>
    <submittedName>
        <fullName evidence="7">RNA polymerase, sigma-24 subunit, ECF subfamily</fullName>
    </submittedName>
</protein>
<dbReference type="GO" id="GO:0003677">
    <property type="term" value="F:DNA binding"/>
    <property type="evidence" value="ECO:0007669"/>
    <property type="project" value="InterPro"/>
</dbReference>
<name>A0A7U3YFC4_GEOS0</name>
<dbReference type="InterPro" id="IPR007627">
    <property type="entry name" value="RNA_pol_sigma70_r2"/>
</dbReference>
<dbReference type="NCBIfam" id="TIGR02937">
    <property type="entry name" value="sigma70-ECF"/>
    <property type="match status" value="1"/>
</dbReference>
<evidence type="ECO:0000259" key="6">
    <source>
        <dbReference type="Pfam" id="PF08281"/>
    </source>
</evidence>
<evidence type="ECO:0000256" key="2">
    <source>
        <dbReference type="ARBA" id="ARBA00023015"/>
    </source>
</evidence>
<evidence type="ECO:0000313" key="7">
    <source>
        <dbReference type="EMBL" id="ADP74731.1"/>
    </source>
</evidence>
<evidence type="ECO:0000259" key="5">
    <source>
        <dbReference type="Pfam" id="PF04542"/>
    </source>
</evidence>
<evidence type="ECO:0000256" key="1">
    <source>
        <dbReference type="ARBA" id="ARBA00010641"/>
    </source>
</evidence>
<dbReference type="InterPro" id="IPR013325">
    <property type="entry name" value="RNA_pol_sigma_r2"/>
</dbReference>
<dbReference type="EMBL" id="CP002293">
    <property type="protein sequence ID" value="ADP74731.1"/>
    <property type="molecule type" value="Genomic_DNA"/>
</dbReference>
<proteinExistence type="inferred from homology"/>
<feature type="domain" description="RNA polymerase sigma-70 region 2" evidence="5">
    <location>
        <begin position="14"/>
        <end position="75"/>
    </location>
</feature>
<dbReference type="Pfam" id="PF04542">
    <property type="entry name" value="Sigma70_r2"/>
    <property type="match status" value="1"/>
</dbReference>
<dbReference type="InterPro" id="IPR013324">
    <property type="entry name" value="RNA_pol_sigma_r3/r4-like"/>
</dbReference>
<keyword evidence="3" id="KW-0731">Sigma factor</keyword>
<dbReference type="GO" id="GO:0016987">
    <property type="term" value="F:sigma factor activity"/>
    <property type="evidence" value="ECO:0007669"/>
    <property type="project" value="UniProtKB-KW"/>
</dbReference>
<dbReference type="InterPro" id="IPR014284">
    <property type="entry name" value="RNA_pol_sigma-70_dom"/>
</dbReference>
<dbReference type="GO" id="GO:0006352">
    <property type="term" value="P:DNA-templated transcription initiation"/>
    <property type="evidence" value="ECO:0007669"/>
    <property type="project" value="InterPro"/>
</dbReference>
<sequence>MNDFELGEKLHEQLERVKVYLLKMGASLQDAEDITQETAYKFLTYIDSVNIENVESWLFRVSVNQYYDLCRKHNRQKNISLKFNYKELFEEFTPEKAVLQKEFEKDIYILLDRLKPKYAQFLILKYSIGLKLTEIAALYDMKVDSVKTIIHRARKQFIEEYRRHQNERRE</sequence>
<dbReference type="AlphaFoldDB" id="A0A7U3YFC4"/>
<dbReference type="PANTHER" id="PTHR43133:SF51">
    <property type="entry name" value="RNA POLYMERASE SIGMA FACTOR"/>
    <property type="match status" value="1"/>
</dbReference>
<organism evidence="7">
    <name type="scientific">Geobacillus sp. (strain Y4.1MC1)</name>
    <dbReference type="NCBI Taxonomy" id="581103"/>
    <lineage>
        <taxon>Bacteria</taxon>
        <taxon>Bacillati</taxon>
        <taxon>Bacillota</taxon>
        <taxon>Bacilli</taxon>
        <taxon>Bacillales</taxon>
        <taxon>Anoxybacillaceae</taxon>
        <taxon>Geobacillus</taxon>
    </lineage>
</organism>
<feature type="domain" description="RNA polymerase sigma factor 70 region 4 type 2" evidence="6">
    <location>
        <begin position="110"/>
        <end position="156"/>
    </location>
</feature>
<dbReference type="PANTHER" id="PTHR43133">
    <property type="entry name" value="RNA POLYMERASE ECF-TYPE SIGMA FACTO"/>
    <property type="match status" value="1"/>
</dbReference>
<dbReference type="Gene3D" id="1.10.10.10">
    <property type="entry name" value="Winged helix-like DNA-binding domain superfamily/Winged helix DNA-binding domain"/>
    <property type="match status" value="1"/>
</dbReference>
<dbReference type="SUPFAM" id="SSF88946">
    <property type="entry name" value="Sigma2 domain of RNA polymerase sigma factors"/>
    <property type="match status" value="1"/>
</dbReference>
<reference evidence="7" key="1">
    <citation type="submission" date="2010-10" db="EMBL/GenBank/DDBJ databases">
        <title>Complete sequence of chromosome of Geobacillus sp. Y4.1MC1.</title>
        <authorList>
            <consortium name="US DOE Joint Genome Institute"/>
            <person name="Lucas S."/>
            <person name="Copeland A."/>
            <person name="Lapidus A."/>
            <person name="Cheng J.-F."/>
            <person name="Bruce D."/>
            <person name="Goodwin L."/>
            <person name="Pitluck S."/>
            <person name="Chertkov O."/>
            <person name="Zhang X."/>
            <person name="Detter J.C."/>
            <person name="Han C."/>
            <person name="Tapia R."/>
            <person name="Land M."/>
            <person name="Hauser L."/>
            <person name="Jeffries C."/>
            <person name="Kyrpides N."/>
            <person name="Ivanova N."/>
            <person name="Ovchinnikova G."/>
            <person name="Brumm P."/>
            <person name="Mead D."/>
            <person name="Woyke T."/>
        </authorList>
    </citation>
    <scope>NUCLEOTIDE SEQUENCE [LARGE SCALE GENOMIC DNA]</scope>
    <source>
        <strain evidence="7">Y4.1MC1</strain>
    </source>
</reference>
<dbReference type="InterPro" id="IPR013249">
    <property type="entry name" value="RNA_pol_sigma70_r4_t2"/>
</dbReference>
<dbReference type="KEGG" id="gmc:GY4MC1_1987"/>
<keyword evidence="4" id="KW-0804">Transcription</keyword>
<dbReference type="InterPro" id="IPR039425">
    <property type="entry name" value="RNA_pol_sigma-70-like"/>
</dbReference>
<comment type="similarity">
    <text evidence="1">Belongs to the sigma-70 factor family. ECF subfamily.</text>
</comment>
<evidence type="ECO:0000256" key="3">
    <source>
        <dbReference type="ARBA" id="ARBA00023082"/>
    </source>
</evidence>
<dbReference type="Gene3D" id="1.10.1740.10">
    <property type="match status" value="1"/>
</dbReference>
<keyword evidence="2" id="KW-0805">Transcription regulation</keyword>